<dbReference type="AlphaFoldDB" id="A0A6A5ZV27"/>
<dbReference type="Proteomes" id="UP000799771">
    <property type="component" value="Unassembled WGS sequence"/>
</dbReference>
<gene>
    <name evidence="1" type="ORF">P153DRAFT_257447</name>
</gene>
<evidence type="ECO:0000313" key="2">
    <source>
        <dbReference type="Proteomes" id="UP000799771"/>
    </source>
</evidence>
<dbReference type="GeneID" id="54403219"/>
<organism evidence="1 2">
    <name type="scientific">Dothidotthia symphoricarpi CBS 119687</name>
    <dbReference type="NCBI Taxonomy" id="1392245"/>
    <lineage>
        <taxon>Eukaryota</taxon>
        <taxon>Fungi</taxon>
        <taxon>Dikarya</taxon>
        <taxon>Ascomycota</taxon>
        <taxon>Pezizomycotina</taxon>
        <taxon>Dothideomycetes</taxon>
        <taxon>Pleosporomycetidae</taxon>
        <taxon>Pleosporales</taxon>
        <taxon>Dothidotthiaceae</taxon>
        <taxon>Dothidotthia</taxon>
    </lineage>
</organism>
<proteinExistence type="predicted"/>
<name>A0A6A5ZV27_9PLEO</name>
<dbReference type="RefSeq" id="XP_033517894.1">
    <property type="nucleotide sequence ID" value="XM_033662787.1"/>
</dbReference>
<protein>
    <submittedName>
        <fullName evidence="1">Uncharacterized protein</fullName>
    </submittedName>
</protein>
<feature type="non-terminal residue" evidence="1">
    <location>
        <position position="50"/>
    </location>
</feature>
<dbReference type="EMBL" id="ML977527">
    <property type="protein sequence ID" value="KAF2123500.1"/>
    <property type="molecule type" value="Genomic_DNA"/>
</dbReference>
<reference evidence="1" key="1">
    <citation type="journal article" date="2020" name="Stud. Mycol.">
        <title>101 Dothideomycetes genomes: a test case for predicting lifestyles and emergence of pathogens.</title>
        <authorList>
            <person name="Haridas S."/>
            <person name="Albert R."/>
            <person name="Binder M."/>
            <person name="Bloem J."/>
            <person name="Labutti K."/>
            <person name="Salamov A."/>
            <person name="Andreopoulos B."/>
            <person name="Baker S."/>
            <person name="Barry K."/>
            <person name="Bills G."/>
            <person name="Bluhm B."/>
            <person name="Cannon C."/>
            <person name="Castanera R."/>
            <person name="Culley D."/>
            <person name="Daum C."/>
            <person name="Ezra D."/>
            <person name="Gonzalez J."/>
            <person name="Henrissat B."/>
            <person name="Kuo A."/>
            <person name="Liang C."/>
            <person name="Lipzen A."/>
            <person name="Lutzoni F."/>
            <person name="Magnuson J."/>
            <person name="Mondo S."/>
            <person name="Nolan M."/>
            <person name="Ohm R."/>
            <person name="Pangilinan J."/>
            <person name="Park H.-J."/>
            <person name="Ramirez L."/>
            <person name="Alfaro M."/>
            <person name="Sun H."/>
            <person name="Tritt A."/>
            <person name="Yoshinaga Y."/>
            <person name="Zwiers L.-H."/>
            <person name="Turgeon B."/>
            <person name="Goodwin S."/>
            <person name="Spatafora J."/>
            <person name="Crous P."/>
            <person name="Grigoriev I."/>
        </authorList>
    </citation>
    <scope>NUCLEOTIDE SEQUENCE</scope>
    <source>
        <strain evidence="1">CBS 119687</strain>
    </source>
</reference>
<accession>A0A6A5ZV27</accession>
<sequence>MPAAIRSLETMVLQAHRAKGMRYPTHGQKEYLKTWYSYTLRRGEVEKTSP</sequence>
<evidence type="ECO:0000313" key="1">
    <source>
        <dbReference type="EMBL" id="KAF2123500.1"/>
    </source>
</evidence>
<dbReference type="OrthoDB" id="3734551at2759"/>
<keyword evidence="2" id="KW-1185">Reference proteome</keyword>